<evidence type="ECO:0000313" key="3">
    <source>
        <dbReference type="Proteomes" id="UP001240984"/>
    </source>
</evidence>
<protein>
    <submittedName>
        <fullName evidence="2">Uncharacterized protein</fullName>
    </submittedName>
</protein>
<dbReference type="Proteomes" id="UP001240984">
    <property type="component" value="Unassembled WGS sequence"/>
</dbReference>
<evidence type="ECO:0000313" key="2">
    <source>
        <dbReference type="EMBL" id="MDP9796866.1"/>
    </source>
</evidence>
<proteinExistence type="predicted"/>
<feature type="region of interest" description="Disordered" evidence="1">
    <location>
        <begin position="159"/>
        <end position="215"/>
    </location>
</feature>
<accession>A0ABT9N0S0</accession>
<keyword evidence="3" id="KW-1185">Reference proteome</keyword>
<dbReference type="EMBL" id="JAUSRA010000001">
    <property type="protein sequence ID" value="MDP9796866.1"/>
    <property type="molecule type" value="Genomic_DNA"/>
</dbReference>
<comment type="caution">
    <text evidence="2">The sequence shown here is derived from an EMBL/GenBank/DDBJ whole genome shotgun (WGS) entry which is preliminary data.</text>
</comment>
<sequence length="265" mass="28568">MSRNTTSPPWSNVRGQLRPFRIWPPSCYFLVGDTGIEPVTSAVSRKPTSVASRSYACCRSEQMKVGMTGLLMCDAEARHPLSEPGSEVSVTLSRETAELVSRLTDARARGEDVVVCPADTESARPGVAVPVRPRACGADAGVDRRRVGEAATHLTCREERQRRPVPAGAQGTRPRRKREERFEGLALRRRWSGSGAGKSTRPAARGGCGRSRAVRNMGVPRIWGQVPSRGNPPGPYSGCWSDTRADPAAGRRAVPGSAGRHLVTC</sequence>
<organism evidence="2 3">
    <name type="scientific">Catenuloplanes nepalensis</name>
    <dbReference type="NCBI Taxonomy" id="587533"/>
    <lineage>
        <taxon>Bacteria</taxon>
        <taxon>Bacillati</taxon>
        <taxon>Actinomycetota</taxon>
        <taxon>Actinomycetes</taxon>
        <taxon>Micromonosporales</taxon>
        <taxon>Micromonosporaceae</taxon>
        <taxon>Catenuloplanes</taxon>
    </lineage>
</organism>
<name>A0ABT9N0S0_9ACTN</name>
<evidence type="ECO:0000256" key="1">
    <source>
        <dbReference type="SAM" id="MobiDB-lite"/>
    </source>
</evidence>
<reference evidence="2 3" key="1">
    <citation type="submission" date="2023-07" db="EMBL/GenBank/DDBJ databases">
        <title>Sequencing the genomes of 1000 actinobacteria strains.</title>
        <authorList>
            <person name="Klenk H.-P."/>
        </authorList>
    </citation>
    <scope>NUCLEOTIDE SEQUENCE [LARGE SCALE GENOMIC DNA]</scope>
    <source>
        <strain evidence="2 3">DSM 44710</strain>
    </source>
</reference>
<gene>
    <name evidence="2" type="ORF">J2S43_005378</name>
</gene>